<name>A0A5N5SL04_9CRUS</name>
<accession>A0A5N5SL04</accession>
<evidence type="ECO:0000259" key="1">
    <source>
        <dbReference type="PROSITE" id="PS50191"/>
    </source>
</evidence>
<dbReference type="Proteomes" id="UP000326759">
    <property type="component" value="Unassembled WGS sequence"/>
</dbReference>
<reference evidence="2 3" key="1">
    <citation type="journal article" date="2019" name="PLoS Biol.">
        <title>Sex chromosomes control vertical transmission of feminizing Wolbachia symbionts in an isopod.</title>
        <authorList>
            <person name="Becking T."/>
            <person name="Chebbi M.A."/>
            <person name="Giraud I."/>
            <person name="Moumen B."/>
            <person name="Laverre T."/>
            <person name="Caubet Y."/>
            <person name="Peccoud J."/>
            <person name="Gilbert C."/>
            <person name="Cordaux R."/>
        </authorList>
    </citation>
    <scope>NUCLEOTIDE SEQUENCE [LARGE SCALE GENOMIC DNA]</scope>
    <source>
        <strain evidence="2">ANa2</strain>
        <tissue evidence="2">Whole body excluding digestive tract and cuticle</tissue>
    </source>
</reference>
<gene>
    <name evidence="2" type="primary">Ttpa_1</name>
    <name evidence="2" type="ORF">Anas_14626</name>
</gene>
<dbReference type="EMBL" id="SEYY01024122">
    <property type="protein sequence ID" value="KAB7494370.1"/>
    <property type="molecule type" value="Genomic_DNA"/>
</dbReference>
<proteinExistence type="predicted"/>
<dbReference type="SUPFAM" id="SSF52087">
    <property type="entry name" value="CRAL/TRIO domain"/>
    <property type="match status" value="1"/>
</dbReference>
<dbReference type="PRINTS" id="PR00180">
    <property type="entry name" value="CRETINALDHBP"/>
</dbReference>
<dbReference type="OrthoDB" id="6682367at2759"/>
<evidence type="ECO:0000313" key="3">
    <source>
        <dbReference type="Proteomes" id="UP000326759"/>
    </source>
</evidence>
<dbReference type="GO" id="GO:0016020">
    <property type="term" value="C:membrane"/>
    <property type="evidence" value="ECO:0007669"/>
    <property type="project" value="TreeGrafter"/>
</dbReference>
<comment type="caution">
    <text evidence="2">The sequence shown here is derived from an EMBL/GenBank/DDBJ whole genome shotgun (WGS) entry which is preliminary data.</text>
</comment>
<dbReference type="AlphaFoldDB" id="A0A5N5SL04"/>
<dbReference type="Pfam" id="PF00650">
    <property type="entry name" value="CRAL_TRIO"/>
    <property type="match status" value="1"/>
</dbReference>
<dbReference type="CDD" id="cd00170">
    <property type="entry name" value="SEC14"/>
    <property type="match status" value="1"/>
</dbReference>
<dbReference type="PANTHER" id="PTHR10174:SF224">
    <property type="entry name" value="RETINOL-BINDING PROTEIN PINTA"/>
    <property type="match status" value="1"/>
</dbReference>
<dbReference type="InterPro" id="IPR036865">
    <property type="entry name" value="CRAL-TRIO_dom_sf"/>
</dbReference>
<dbReference type="PROSITE" id="PS50191">
    <property type="entry name" value="CRAL_TRIO"/>
    <property type="match status" value="1"/>
</dbReference>
<dbReference type="InterPro" id="IPR001251">
    <property type="entry name" value="CRAL-TRIO_dom"/>
</dbReference>
<keyword evidence="3" id="KW-1185">Reference proteome</keyword>
<feature type="domain" description="CRAL-TRIO" evidence="1">
    <location>
        <begin position="1"/>
        <end position="134"/>
    </location>
</feature>
<organism evidence="2 3">
    <name type="scientific">Armadillidium nasatum</name>
    <dbReference type="NCBI Taxonomy" id="96803"/>
    <lineage>
        <taxon>Eukaryota</taxon>
        <taxon>Metazoa</taxon>
        <taxon>Ecdysozoa</taxon>
        <taxon>Arthropoda</taxon>
        <taxon>Crustacea</taxon>
        <taxon>Multicrustacea</taxon>
        <taxon>Malacostraca</taxon>
        <taxon>Eumalacostraca</taxon>
        <taxon>Peracarida</taxon>
        <taxon>Isopoda</taxon>
        <taxon>Oniscidea</taxon>
        <taxon>Crinocheta</taxon>
        <taxon>Armadillidiidae</taxon>
        <taxon>Armadillidium</taxon>
    </lineage>
</organism>
<dbReference type="GO" id="GO:1902936">
    <property type="term" value="F:phosphatidylinositol bisphosphate binding"/>
    <property type="evidence" value="ECO:0007669"/>
    <property type="project" value="TreeGrafter"/>
</dbReference>
<dbReference type="Gene3D" id="3.40.525.10">
    <property type="entry name" value="CRAL-TRIO lipid binding domain"/>
    <property type="match status" value="1"/>
</dbReference>
<evidence type="ECO:0000313" key="2">
    <source>
        <dbReference type="EMBL" id="KAB7494370.1"/>
    </source>
</evidence>
<protein>
    <submittedName>
        <fullName evidence="2">Alpha-tocopherol transfer protein</fullName>
    </submittedName>
</protein>
<sequence>MTRKVVRIILVRPDKHNTNTTSMDEMVKVAQIILDLLMEEDVQHSVIGVTILIDFQDFTPNHLLQTTPSLCKKIFTVWQEAYPMRLKAFHYINTPPSFQVIMNLVRKFMKEKLKQRLHVHGNDMESLFESHRPK</sequence>
<dbReference type="PANTHER" id="PTHR10174">
    <property type="entry name" value="ALPHA-TOCOPHEROL TRANSFER PROTEIN-RELATED"/>
    <property type="match status" value="1"/>
</dbReference>